<reference evidence="2" key="1">
    <citation type="submission" date="2020-10" db="EMBL/GenBank/DDBJ databases">
        <title>Unveiling of a novel bifunctional photoreceptor, Dualchrome1, isolated from a cosmopolitan green alga.</title>
        <authorList>
            <person name="Suzuki S."/>
            <person name="Kawachi M."/>
        </authorList>
    </citation>
    <scope>NUCLEOTIDE SEQUENCE</scope>
    <source>
        <strain evidence="2">NIES 2893</strain>
    </source>
</reference>
<sequence length="356" mass="39538">MASTQSRRYRMPRRRCLLLVEEPSAALWYFSLTRTCSQMLVHVPGAGDDEELWCPRGFEAGDLTTFFRAVVTGRNGSCDDDDDDDMEEEEEEDNNSNSMYITSGGLANLSAEVAEQVRDHTTFERMMHAYVARKHARGHHMGYGVASSKLPPRMRMLVDPPDIALLLGVRLGHGFDAVEAVSNATTTMSVASGGAVGSTVVFLLQQEEDVKRVVEASASVSAGASVHIRIAHAPWHKRRGRQPLCTAFGDVHAWYLDCRRRGGIFAVACDRPRCEHAVACSVKFDSRTRQRVAGYGSAKGVGVDCPCTREPCVGWRGRRRRVVFLRVASAELGCAQERVRERSEEFFCKVVCRICM</sequence>
<name>A0A830I3D5_9CHLO</name>
<keyword evidence="3" id="KW-1185">Reference proteome</keyword>
<dbReference type="Proteomes" id="UP000660262">
    <property type="component" value="Unassembled WGS sequence"/>
</dbReference>
<protein>
    <submittedName>
        <fullName evidence="2">Uncharacterized protein</fullName>
    </submittedName>
</protein>
<feature type="compositionally biased region" description="Acidic residues" evidence="1">
    <location>
        <begin position="78"/>
        <end position="94"/>
    </location>
</feature>
<proteinExistence type="predicted"/>
<dbReference type="EMBL" id="BNJQ01000036">
    <property type="protein sequence ID" value="GHP11677.1"/>
    <property type="molecule type" value="Genomic_DNA"/>
</dbReference>
<feature type="region of interest" description="Disordered" evidence="1">
    <location>
        <begin position="77"/>
        <end position="99"/>
    </location>
</feature>
<accession>A0A830I3D5</accession>
<evidence type="ECO:0000313" key="3">
    <source>
        <dbReference type="Proteomes" id="UP000660262"/>
    </source>
</evidence>
<comment type="caution">
    <text evidence="2">The sequence shown here is derived from an EMBL/GenBank/DDBJ whole genome shotgun (WGS) entry which is preliminary data.</text>
</comment>
<evidence type="ECO:0000313" key="2">
    <source>
        <dbReference type="EMBL" id="GHP11677.1"/>
    </source>
</evidence>
<gene>
    <name evidence="2" type="ORF">PPROV_001040500</name>
</gene>
<dbReference type="AlphaFoldDB" id="A0A830I3D5"/>
<organism evidence="2 3">
    <name type="scientific">Pycnococcus provasolii</name>
    <dbReference type="NCBI Taxonomy" id="41880"/>
    <lineage>
        <taxon>Eukaryota</taxon>
        <taxon>Viridiplantae</taxon>
        <taxon>Chlorophyta</taxon>
        <taxon>Pseudoscourfieldiophyceae</taxon>
        <taxon>Pseudoscourfieldiales</taxon>
        <taxon>Pycnococcaceae</taxon>
        <taxon>Pycnococcus</taxon>
    </lineage>
</organism>
<evidence type="ECO:0000256" key="1">
    <source>
        <dbReference type="SAM" id="MobiDB-lite"/>
    </source>
</evidence>